<dbReference type="Proteomes" id="UP000663211">
    <property type="component" value="Chromosome"/>
</dbReference>
<dbReference type="RefSeq" id="WP_000628724.1">
    <property type="nucleotide sequence ID" value="NZ_BBVV01000009.1"/>
</dbReference>
<organism evidence="1 2">
    <name type="scientific">Escherichia albertii</name>
    <dbReference type="NCBI Taxonomy" id="208962"/>
    <lineage>
        <taxon>Bacteria</taxon>
        <taxon>Pseudomonadati</taxon>
        <taxon>Pseudomonadota</taxon>
        <taxon>Gammaproteobacteria</taxon>
        <taxon>Enterobacterales</taxon>
        <taxon>Enterobacteriaceae</taxon>
        <taxon>Escherichia</taxon>
    </lineage>
</organism>
<name>A0A7U8VT71_ESCAL</name>
<accession>A0A7U8VT71</accession>
<reference evidence="1 2" key="1">
    <citation type="submission" date="2021-03" db="EMBL/GenBank/DDBJ databases">
        <title>Comparative genomics of Chinese and international isolates of Escherichia albertii: population structure and evolution of virulence and antimicrobial resistance.</title>
        <authorList>
            <person name="Wang H."/>
            <person name="Xiong Y."/>
            <person name="Luo L."/>
        </authorList>
    </citation>
    <scope>NUCLEOTIDE SEQUENCE [LARGE SCALE GENOMIC DNA]</scope>
    <source>
        <strain evidence="1 2">Sample 165</strain>
    </source>
</reference>
<dbReference type="AlphaFoldDB" id="A0A7U8VT71"/>
<dbReference type="Pfam" id="PF08988">
    <property type="entry name" value="T3SS_needle_E"/>
    <property type="match status" value="1"/>
</dbReference>
<dbReference type="NCBIfam" id="TIGR02501">
    <property type="entry name" value="type_III_yscE"/>
    <property type="match status" value="1"/>
</dbReference>
<evidence type="ECO:0000313" key="1">
    <source>
        <dbReference type="EMBL" id="QST73215.1"/>
    </source>
</evidence>
<sequence length="72" mass="8322">MITITELEDEIIKNKEAAAIFIEKINDKKNEIHEKMKHPLDKVTYNEAKELLIACDAAIKVIEIMSIRINNK</sequence>
<proteinExistence type="predicted"/>
<evidence type="ECO:0000313" key="2">
    <source>
        <dbReference type="Proteomes" id="UP000663211"/>
    </source>
</evidence>
<dbReference type="InterPro" id="IPR012671">
    <property type="entry name" value="T3SS_PscE/YscE"/>
</dbReference>
<gene>
    <name evidence="1" type="ORF">JRC44_21020</name>
</gene>
<dbReference type="EMBL" id="CP070296">
    <property type="protein sequence ID" value="QST73215.1"/>
    <property type="molecule type" value="Genomic_DNA"/>
</dbReference>
<protein>
    <submittedName>
        <fullName evidence="1">EscE/YscE/SsaE family type III secretion system needle protein co-chaperone</fullName>
    </submittedName>
</protein>